<gene>
    <name evidence="3" type="ORF">SAMN05421872_1031</name>
</gene>
<feature type="signal peptide" evidence="2">
    <location>
        <begin position="1"/>
        <end position="24"/>
    </location>
</feature>
<evidence type="ECO:0000256" key="2">
    <source>
        <dbReference type="SAM" id="SignalP"/>
    </source>
</evidence>
<keyword evidence="4" id="KW-1185">Reference proteome</keyword>
<keyword evidence="1" id="KW-1133">Transmembrane helix</keyword>
<reference evidence="3 4" key="1">
    <citation type="submission" date="2016-10" db="EMBL/GenBank/DDBJ databases">
        <authorList>
            <person name="de Groot N.N."/>
        </authorList>
    </citation>
    <scope>NUCLEOTIDE SEQUENCE [LARGE SCALE GENOMIC DNA]</scope>
    <source>
        <strain evidence="3 4">CGMCC 4.6858</strain>
    </source>
</reference>
<dbReference type="RefSeq" id="WP_090852223.1">
    <property type="nucleotide sequence ID" value="NZ_FMZM01000003.1"/>
</dbReference>
<feature type="chain" id="PRO_5038770186" evidence="2">
    <location>
        <begin position="25"/>
        <end position="85"/>
    </location>
</feature>
<dbReference type="STRING" id="1045774.SAMN05421872_1031"/>
<name>A0A1G6MSP3_9ACTN</name>
<keyword evidence="1" id="KW-0812">Transmembrane</keyword>
<keyword evidence="2" id="KW-0732">Signal</keyword>
<dbReference type="Proteomes" id="UP000199034">
    <property type="component" value="Unassembled WGS sequence"/>
</dbReference>
<protein>
    <submittedName>
        <fullName evidence="3">Uncharacterized protein</fullName>
    </submittedName>
</protein>
<accession>A0A1G6MSP3</accession>
<sequence length="85" mass="8581">MLLFCVLVAVLLTWSALDAALALAEDGGVRVGVSGRGGTRRGDASAWVGVVVGGLGAVLTAFGALVSGASLRADVRRRRDGARES</sequence>
<organism evidence="3 4">
    <name type="scientific">Nocardioides lianchengensis</name>
    <dbReference type="NCBI Taxonomy" id="1045774"/>
    <lineage>
        <taxon>Bacteria</taxon>
        <taxon>Bacillati</taxon>
        <taxon>Actinomycetota</taxon>
        <taxon>Actinomycetes</taxon>
        <taxon>Propionibacteriales</taxon>
        <taxon>Nocardioidaceae</taxon>
        <taxon>Nocardioides</taxon>
    </lineage>
</organism>
<dbReference type="EMBL" id="FMZM01000003">
    <property type="protein sequence ID" value="SDC58237.1"/>
    <property type="molecule type" value="Genomic_DNA"/>
</dbReference>
<proteinExistence type="predicted"/>
<evidence type="ECO:0000313" key="4">
    <source>
        <dbReference type="Proteomes" id="UP000199034"/>
    </source>
</evidence>
<feature type="transmembrane region" description="Helical" evidence="1">
    <location>
        <begin position="48"/>
        <end position="69"/>
    </location>
</feature>
<keyword evidence="1" id="KW-0472">Membrane</keyword>
<evidence type="ECO:0000313" key="3">
    <source>
        <dbReference type="EMBL" id="SDC58237.1"/>
    </source>
</evidence>
<dbReference type="AlphaFoldDB" id="A0A1G6MSP3"/>
<evidence type="ECO:0000256" key="1">
    <source>
        <dbReference type="SAM" id="Phobius"/>
    </source>
</evidence>